<evidence type="ECO:0000313" key="3">
    <source>
        <dbReference type="Proteomes" id="UP000184191"/>
    </source>
</evidence>
<evidence type="ECO:0000256" key="1">
    <source>
        <dbReference type="SAM" id="MobiDB-lite"/>
    </source>
</evidence>
<dbReference type="Proteomes" id="UP000184191">
    <property type="component" value="Unassembled WGS sequence"/>
</dbReference>
<feature type="region of interest" description="Disordered" evidence="1">
    <location>
        <begin position="1"/>
        <end position="30"/>
    </location>
</feature>
<keyword evidence="3" id="KW-1185">Reference proteome</keyword>
<dbReference type="STRING" id="1054996.SAMN05444414_1439"/>
<dbReference type="GO" id="GO:0003677">
    <property type="term" value="F:DNA binding"/>
    <property type="evidence" value="ECO:0007669"/>
    <property type="project" value="InterPro"/>
</dbReference>
<dbReference type="InterPro" id="IPR011010">
    <property type="entry name" value="DNA_brk_join_enz"/>
</dbReference>
<gene>
    <name evidence="2" type="ORF">SAMN05444414_1439</name>
</gene>
<organism evidence="2 3">
    <name type="scientific">Roseovarius marisflavi</name>
    <dbReference type="NCBI Taxonomy" id="1054996"/>
    <lineage>
        <taxon>Bacteria</taxon>
        <taxon>Pseudomonadati</taxon>
        <taxon>Pseudomonadota</taxon>
        <taxon>Alphaproteobacteria</taxon>
        <taxon>Rhodobacterales</taxon>
        <taxon>Roseobacteraceae</taxon>
        <taxon>Roseovarius</taxon>
    </lineage>
</organism>
<protein>
    <submittedName>
        <fullName evidence="2">Uncharacterized protein</fullName>
    </submittedName>
</protein>
<dbReference type="AlphaFoldDB" id="A0A1M7DL20"/>
<proteinExistence type="predicted"/>
<reference evidence="3" key="1">
    <citation type="submission" date="2016-11" db="EMBL/GenBank/DDBJ databases">
        <authorList>
            <person name="Varghese N."/>
            <person name="Submissions S."/>
        </authorList>
    </citation>
    <scope>NUCLEOTIDE SEQUENCE [LARGE SCALE GENOMIC DNA]</scope>
    <source>
        <strain evidence="3">DSM 29327</strain>
    </source>
</reference>
<dbReference type="OrthoDB" id="6388170at2"/>
<evidence type="ECO:0000313" key="2">
    <source>
        <dbReference type="EMBL" id="SHL80214.1"/>
    </source>
</evidence>
<name>A0A1M7DL20_9RHOB</name>
<dbReference type="RefSeq" id="WP_139279407.1">
    <property type="nucleotide sequence ID" value="NZ_FRBN01000043.1"/>
</dbReference>
<dbReference type="EMBL" id="FRBN01000043">
    <property type="protein sequence ID" value="SHL80214.1"/>
    <property type="molecule type" value="Genomic_DNA"/>
</dbReference>
<sequence>MATLNKRPSGKWQATVRRDRRSQSKTFSKRADAMKWARETELQAEQGMLQHIGSYVGANMSFGQVLERYRDEVTSTKRCADNETYAINGFLRSCPKLAGKQIFKLTTSDFIAHRDQRSKKVKPATVVRELGWMQHAIDIACSDSRVNTVWNTP</sequence>
<dbReference type="SUPFAM" id="SSF56349">
    <property type="entry name" value="DNA breaking-rejoining enzymes"/>
    <property type="match status" value="1"/>
</dbReference>
<accession>A0A1M7DL20</accession>